<evidence type="ECO:0000256" key="5">
    <source>
        <dbReference type="NCBIfam" id="TIGR02625"/>
    </source>
</evidence>
<keyword evidence="4" id="KW-0684">Rhamnose metabolism</keyword>
<dbReference type="HAMAP" id="MF_01663">
    <property type="entry name" value="L_rham_rotase"/>
    <property type="match status" value="1"/>
</dbReference>
<dbReference type="EMBL" id="VANR01000003">
    <property type="protein sequence ID" value="TMM30632.1"/>
    <property type="molecule type" value="Genomic_DNA"/>
</dbReference>
<dbReference type="Gene3D" id="3.30.70.100">
    <property type="match status" value="1"/>
</dbReference>
<keyword evidence="7" id="KW-1185">Reference proteome</keyword>
<dbReference type="SUPFAM" id="SSF54909">
    <property type="entry name" value="Dimeric alpha+beta barrel"/>
    <property type="match status" value="1"/>
</dbReference>
<dbReference type="AlphaFoldDB" id="A0A5S3N6N1"/>
<dbReference type="PANTHER" id="PTHR34389:SF2">
    <property type="entry name" value="L-RHAMNOSE MUTAROTASE"/>
    <property type="match status" value="1"/>
</dbReference>
<keyword evidence="1" id="KW-0963">Cytoplasm</keyword>
<dbReference type="PANTHER" id="PTHR34389">
    <property type="entry name" value="L-RHAMNOSE MUTAROTASE"/>
    <property type="match status" value="1"/>
</dbReference>
<dbReference type="InterPro" id="IPR008000">
    <property type="entry name" value="Rham/fucose_mutarotase"/>
</dbReference>
<dbReference type="InterPro" id="IPR011008">
    <property type="entry name" value="Dimeric_a/b-barrel"/>
</dbReference>
<evidence type="ECO:0000313" key="6">
    <source>
        <dbReference type="EMBL" id="TMM30632.1"/>
    </source>
</evidence>
<proteinExistence type="inferred from homology"/>
<organism evidence="6 7">
    <name type="scientific">Polaribacter aestuariivivens</name>
    <dbReference type="NCBI Taxonomy" id="2304626"/>
    <lineage>
        <taxon>Bacteria</taxon>
        <taxon>Pseudomonadati</taxon>
        <taxon>Bacteroidota</taxon>
        <taxon>Flavobacteriia</taxon>
        <taxon>Flavobacteriales</taxon>
        <taxon>Flavobacteriaceae</taxon>
    </lineage>
</organism>
<dbReference type="NCBIfam" id="TIGR02625">
    <property type="entry name" value="YiiL_rotase"/>
    <property type="match status" value="1"/>
</dbReference>
<dbReference type="OrthoDB" id="9799608at2"/>
<gene>
    <name evidence="6" type="primary">rhaM</name>
    <name evidence="6" type="ORF">FDT66_07665</name>
</gene>
<evidence type="ECO:0000256" key="1">
    <source>
        <dbReference type="ARBA" id="ARBA00022490"/>
    </source>
</evidence>
<evidence type="ECO:0000256" key="2">
    <source>
        <dbReference type="ARBA" id="ARBA00023235"/>
    </source>
</evidence>
<name>A0A5S3N6N1_9FLAO</name>
<keyword evidence="3" id="KW-0119">Carbohydrate metabolism</keyword>
<evidence type="ECO:0000313" key="7">
    <source>
        <dbReference type="Proteomes" id="UP000307140"/>
    </source>
</evidence>
<dbReference type="EC" id="5.1.3.32" evidence="5"/>
<dbReference type="Pfam" id="PF05336">
    <property type="entry name" value="rhaM"/>
    <property type="match status" value="1"/>
</dbReference>
<dbReference type="GO" id="GO:0019301">
    <property type="term" value="P:rhamnose catabolic process"/>
    <property type="evidence" value="ECO:0007669"/>
    <property type="project" value="UniProtKB-UniRule"/>
</dbReference>
<evidence type="ECO:0000256" key="3">
    <source>
        <dbReference type="ARBA" id="ARBA00023277"/>
    </source>
</evidence>
<keyword evidence="2 6" id="KW-0413">Isomerase</keyword>
<accession>A0A5S3N6N1</accession>
<comment type="caution">
    <text evidence="6">The sequence shown here is derived from an EMBL/GenBank/DDBJ whole genome shotgun (WGS) entry which is preliminary data.</text>
</comment>
<dbReference type="GO" id="GO:0062192">
    <property type="term" value="F:L-rhamnose mutarotase activity"/>
    <property type="evidence" value="ECO:0007669"/>
    <property type="project" value="UniProtKB-UniRule"/>
</dbReference>
<dbReference type="Proteomes" id="UP000307140">
    <property type="component" value="Unassembled WGS sequence"/>
</dbReference>
<reference evidence="6 7" key="1">
    <citation type="submission" date="2019-05" db="EMBL/GenBank/DDBJ databases">
        <title>Polaribacter aestuariivivens sp. nov., isolated from a tidal flat.</title>
        <authorList>
            <person name="Yoon J.-H."/>
        </authorList>
    </citation>
    <scope>NUCLEOTIDE SEQUENCE [LARGE SCALE GENOMIC DNA]</scope>
    <source>
        <strain evidence="6 7">DBTF-3</strain>
    </source>
</reference>
<evidence type="ECO:0000256" key="4">
    <source>
        <dbReference type="ARBA" id="ARBA00023308"/>
    </source>
</evidence>
<protein>
    <recommendedName>
        <fullName evidence="5">L-rhamnose mutarotase</fullName>
        <ecNumber evidence="5">5.1.3.32</ecNumber>
    </recommendedName>
</protein>
<dbReference type="GO" id="GO:0005737">
    <property type="term" value="C:cytoplasm"/>
    <property type="evidence" value="ECO:0007669"/>
    <property type="project" value="InterPro"/>
</dbReference>
<dbReference type="InterPro" id="IPR013448">
    <property type="entry name" value="L-rhamnose_mutarotase"/>
</dbReference>
<sequence length="104" mass="12604">MMRKAFKMKLYSNEKEEYIKRHNPIWQELQEVLTSHGVSNYSLFLDEETNILFGYAEIENEQKWHQIAETEICKKWWKHMSDIMKTNPDNSPKSINLEEVFHIN</sequence>